<comment type="caution">
    <text evidence="1">The sequence shown here is derived from an EMBL/GenBank/DDBJ whole genome shotgun (WGS) entry which is preliminary data.</text>
</comment>
<dbReference type="AlphaFoldDB" id="A0A2M9QA13"/>
<gene>
    <name evidence="1" type="ORF">CWD94_04310</name>
</gene>
<protein>
    <submittedName>
        <fullName evidence="1">Uncharacterized protein</fullName>
    </submittedName>
</protein>
<sequence length="115" mass="12929">MGYVWIWSVPNFLVALQIYKEALNGSRDIIVCSADSDLVPAVKEAQAIGVRVYVVMSDYTPGCELSTVADLVINLETIVEPMLERGKVSFMDKEKPYLFTNAECFKEQRKGLQYA</sequence>
<dbReference type="Gene3D" id="3.40.50.1010">
    <property type="entry name" value="5'-nuclease"/>
    <property type="match status" value="1"/>
</dbReference>
<reference evidence="1 2" key="1">
    <citation type="submission" date="2017-11" db="EMBL/GenBank/DDBJ databases">
        <title>Bacterial isolate from king chilli rhizosphere.</title>
        <authorList>
            <person name="Takhelmayum P."/>
            <person name="Sarangthem I."/>
        </authorList>
    </citation>
    <scope>NUCLEOTIDE SEQUENCE [LARGE SCALE GENOMIC DNA]</scope>
    <source>
        <strain evidence="2">t26</strain>
    </source>
</reference>
<dbReference type="EMBL" id="PHQY01000322">
    <property type="protein sequence ID" value="PJO44916.1"/>
    <property type="molecule type" value="Genomic_DNA"/>
</dbReference>
<accession>A0A2M9QA13</accession>
<evidence type="ECO:0000313" key="2">
    <source>
        <dbReference type="Proteomes" id="UP000232101"/>
    </source>
</evidence>
<name>A0A2M9QA13_9BACI</name>
<dbReference type="RefSeq" id="WP_100542205.1">
    <property type="nucleotide sequence ID" value="NZ_PHQY01000322.1"/>
</dbReference>
<dbReference type="Proteomes" id="UP000232101">
    <property type="component" value="Unassembled WGS sequence"/>
</dbReference>
<proteinExistence type="predicted"/>
<organism evidence="1 2">
    <name type="scientific">Lysinibacillus xylanilyticus</name>
    <dbReference type="NCBI Taxonomy" id="582475"/>
    <lineage>
        <taxon>Bacteria</taxon>
        <taxon>Bacillati</taxon>
        <taxon>Bacillota</taxon>
        <taxon>Bacilli</taxon>
        <taxon>Bacillales</taxon>
        <taxon>Bacillaceae</taxon>
        <taxon>Lysinibacillus</taxon>
    </lineage>
</organism>
<evidence type="ECO:0000313" key="1">
    <source>
        <dbReference type="EMBL" id="PJO44916.1"/>
    </source>
</evidence>